<keyword evidence="4 5" id="KW-0472">Membrane</keyword>
<dbReference type="AlphaFoldDB" id="A0A543BTJ4"/>
<keyword evidence="7" id="KW-1185">Reference proteome</keyword>
<dbReference type="GO" id="GO:0004671">
    <property type="term" value="F:protein C-terminal S-isoprenylcysteine carboxyl O-methyltransferase activity"/>
    <property type="evidence" value="ECO:0007669"/>
    <property type="project" value="InterPro"/>
</dbReference>
<dbReference type="PROSITE" id="PS51257">
    <property type="entry name" value="PROKAR_LIPOPROTEIN"/>
    <property type="match status" value="1"/>
</dbReference>
<comment type="caution">
    <text evidence="6">The sequence shown here is derived from an EMBL/GenBank/DDBJ whole genome shotgun (WGS) entry which is preliminary data.</text>
</comment>
<dbReference type="Pfam" id="PF04140">
    <property type="entry name" value="ICMT"/>
    <property type="match status" value="1"/>
</dbReference>
<evidence type="ECO:0000256" key="1">
    <source>
        <dbReference type="ARBA" id="ARBA00004141"/>
    </source>
</evidence>
<dbReference type="PANTHER" id="PTHR43847:SF1">
    <property type="entry name" value="BLL3993 PROTEIN"/>
    <property type="match status" value="1"/>
</dbReference>
<accession>A0A543BTJ4</accession>
<dbReference type="PANTHER" id="PTHR43847">
    <property type="entry name" value="BLL3993 PROTEIN"/>
    <property type="match status" value="1"/>
</dbReference>
<keyword evidence="6" id="KW-0808">Transferase</keyword>
<gene>
    <name evidence="6" type="ORF">FB559_8766</name>
</gene>
<feature type="transmembrane region" description="Helical" evidence="5">
    <location>
        <begin position="75"/>
        <end position="95"/>
    </location>
</feature>
<comment type="subcellular location">
    <subcellularLocation>
        <location evidence="1">Membrane</location>
        <topology evidence="1">Multi-pass membrane protein</topology>
    </subcellularLocation>
</comment>
<reference evidence="6 7" key="1">
    <citation type="submission" date="2019-06" db="EMBL/GenBank/DDBJ databases">
        <title>Sequencing the genomes of 1000 actinobacteria strains.</title>
        <authorList>
            <person name="Klenk H.-P."/>
        </authorList>
    </citation>
    <scope>NUCLEOTIDE SEQUENCE [LARGE SCALE GENOMIC DNA]</scope>
    <source>
        <strain evidence="6 7">DSM 102200</strain>
    </source>
</reference>
<evidence type="ECO:0000256" key="5">
    <source>
        <dbReference type="SAM" id="Phobius"/>
    </source>
</evidence>
<dbReference type="GO" id="GO:0032259">
    <property type="term" value="P:methylation"/>
    <property type="evidence" value="ECO:0007669"/>
    <property type="project" value="UniProtKB-KW"/>
</dbReference>
<dbReference type="InterPro" id="IPR007269">
    <property type="entry name" value="ICMT_MeTrfase"/>
</dbReference>
<sequence>MRGMSAAFSTPYLVSACCWMALEVALALRDLVRWRARHSSDRGTRGIVALSLGGSIFVGVMLRRWLPALDTPVRAAFAGAGLVVFWAGLAVRAWAVVALGGSFRTFVQADVGQAVVTHGPYRWVRHPSYTGLLLIALGIGLGAGNWLSLLVCAAVPALGLLPRIAVEESELARVLGEEYRGYQRRTRRLVPGLW</sequence>
<evidence type="ECO:0000313" key="7">
    <source>
        <dbReference type="Proteomes" id="UP000316096"/>
    </source>
</evidence>
<evidence type="ECO:0000256" key="4">
    <source>
        <dbReference type="ARBA" id="ARBA00023136"/>
    </source>
</evidence>
<evidence type="ECO:0000256" key="2">
    <source>
        <dbReference type="ARBA" id="ARBA00022692"/>
    </source>
</evidence>
<evidence type="ECO:0000256" key="3">
    <source>
        <dbReference type="ARBA" id="ARBA00022989"/>
    </source>
</evidence>
<dbReference type="Proteomes" id="UP000316096">
    <property type="component" value="Unassembled WGS sequence"/>
</dbReference>
<organism evidence="6 7">
    <name type="scientific">Actinoallomurus bryophytorum</name>
    <dbReference type="NCBI Taxonomy" id="1490222"/>
    <lineage>
        <taxon>Bacteria</taxon>
        <taxon>Bacillati</taxon>
        <taxon>Actinomycetota</taxon>
        <taxon>Actinomycetes</taxon>
        <taxon>Streptosporangiales</taxon>
        <taxon>Thermomonosporaceae</taxon>
        <taxon>Actinoallomurus</taxon>
    </lineage>
</organism>
<evidence type="ECO:0000313" key="6">
    <source>
        <dbReference type="EMBL" id="TQL88148.1"/>
    </source>
</evidence>
<feature type="transmembrane region" description="Helical" evidence="5">
    <location>
        <begin position="12"/>
        <end position="32"/>
    </location>
</feature>
<keyword evidence="2 5" id="KW-0812">Transmembrane</keyword>
<dbReference type="Gene3D" id="1.20.120.1630">
    <property type="match status" value="1"/>
</dbReference>
<feature type="transmembrane region" description="Helical" evidence="5">
    <location>
        <begin position="44"/>
        <end position="63"/>
    </location>
</feature>
<dbReference type="GO" id="GO:0016020">
    <property type="term" value="C:membrane"/>
    <property type="evidence" value="ECO:0007669"/>
    <property type="project" value="UniProtKB-SubCell"/>
</dbReference>
<keyword evidence="3 5" id="KW-1133">Transmembrane helix</keyword>
<keyword evidence="6" id="KW-0489">Methyltransferase</keyword>
<protein>
    <submittedName>
        <fullName evidence="6">Protein-S-isoprenylcysteine O-methyltransferase Ste14</fullName>
    </submittedName>
</protein>
<dbReference type="EMBL" id="VFOZ01000003">
    <property type="protein sequence ID" value="TQL88148.1"/>
    <property type="molecule type" value="Genomic_DNA"/>
</dbReference>
<name>A0A543BTJ4_9ACTN</name>
<feature type="transmembrane region" description="Helical" evidence="5">
    <location>
        <begin position="132"/>
        <end position="161"/>
    </location>
</feature>
<dbReference type="InterPro" id="IPR052527">
    <property type="entry name" value="Metal_cation-efflux_comp"/>
</dbReference>
<proteinExistence type="predicted"/>